<keyword evidence="6" id="KW-0010">Activator</keyword>
<comment type="function">
    <text evidence="6">Component of the Mediator complex, a coactivator involved in the regulated transcription of nearly all RNA polymerase II-dependent genes. Mediator functions as a bridge to convey information from gene-specific regulatory proteins to the basal RNA polymerase II transcription machinery. Mediator is recruited to promoters by direct interactions with regulatory proteins and serves as a scaffold for the assembly of a functional preinitiation complex with RNA polymerase II and the general transcription factors.</text>
</comment>
<dbReference type="EMBL" id="PZQS01000009">
    <property type="protein sequence ID" value="PVD25312.1"/>
    <property type="molecule type" value="Genomic_DNA"/>
</dbReference>
<keyword evidence="4 6" id="KW-0539">Nucleus</keyword>
<comment type="subunit">
    <text evidence="6">Component of the Mediator complex.</text>
</comment>
<dbReference type="STRING" id="400727.A0A2T7NVX1"/>
<gene>
    <name evidence="6" type="primary">MED20</name>
    <name evidence="7" type="ORF">C0Q70_15812</name>
</gene>
<dbReference type="PANTHER" id="PTHR12465:SF0">
    <property type="entry name" value="MEDIATOR OF RNA POLYMERASE II TRANSCRIPTION SUBUNIT 20"/>
    <property type="match status" value="1"/>
</dbReference>
<name>A0A2T7NVX1_POMCA</name>
<evidence type="ECO:0000256" key="1">
    <source>
        <dbReference type="ARBA" id="ARBA00004123"/>
    </source>
</evidence>
<keyword evidence="8" id="KW-1185">Reference proteome</keyword>
<comment type="caution">
    <text evidence="7">The sequence shown here is derived from an EMBL/GenBank/DDBJ whole genome shotgun (WGS) entry which is preliminary data.</text>
</comment>
<dbReference type="OrthoDB" id="1854899at2759"/>
<proteinExistence type="inferred from homology"/>
<evidence type="ECO:0000256" key="5">
    <source>
        <dbReference type="ARBA" id="ARBA00031954"/>
    </source>
</evidence>
<dbReference type="Pfam" id="PF08612">
    <property type="entry name" value="Med20"/>
    <property type="match status" value="1"/>
</dbReference>
<dbReference type="InterPro" id="IPR013921">
    <property type="entry name" value="Mediator_Med20"/>
</dbReference>
<protein>
    <recommendedName>
        <fullName evidence="3 6">Mediator of RNA polymerase II transcription subunit 20</fullName>
    </recommendedName>
    <alternativeName>
        <fullName evidence="5 6">Mediator complex subunit 20</fullName>
    </alternativeName>
</protein>
<evidence type="ECO:0000313" key="7">
    <source>
        <dbReference type="EMBL" id="PVD25312.1"/>
    </source>
</evidence>
<accession>A0A2T7NVX1</accession>
<evidence type="ECO:0000256" key="6">
    <source>
        <dbReference type="RuleBase" id="RU364152"/>
    </source>
</evidence>
<sequence length="209" mass="23018">MGVTCVYAYPVPEGKSGPSVVEGLQRQVELLGAVRSGTFCVDCDTFQSILQSSMNSQPKTFYVLHDSEQPASCFAITDTGLCLTADTLFDGLVSKLKNYYQQRKNAKMEAKGQRYELGDFLIKVGSVSLAGSFKGIIVEVEYSPCVLASDCWGLMKELLQTVVGNLADSPPSVLKMKMDELYTPAITMSQYLELFNNFRKMATPTQISR</sequence>
<evidence type="ECO:0000256" key="2">
    <source>
        <dbReference type="ARBA" id="ARBA00010743"/>
    </source>
</evidence>
<comment type="subcellular location">
    <subcellularLocation>
        <location evidence="1 6">Nucleus</location>
    </subcellularLocation>
</comment>
<dbReference type="GO" id="GO:0003713">
    <property type="term" value="F:transcription coactivator activity"/>
    <property type="evidence" value="ECO:0007669"/>
    <property type="project" value="TreeGrafter"/>
</dbReference>
<evidence type="ECO:0000313" key="8">
    <source>
        <dbReference type="Proteomes" id="UP000245119"/>
    </source>
</evidence>
<reference evidence="7 8" key="1">
    <citation type="submission" date="2018-04" db="EMBL/GenBank/DDBJ databases">
        <title>The genome of golden apple snail Pomacea canaliculata provides insight into stress tolerance and invasive adaptation.</title>
        <authorList>
            <person name="Liu C."/>
            <person name="Liu B."/>
            <person name="Ren Y."/>
            <person name="Zhang Y."/>
            <person name="Wang H."/>
            <person name="Li S."/>
            <person name="Jiang F."/>
            <person name="Yin L."/>
            <person name="Zhang G."/>
            <person name="Qian W."/>
            <person name="Fan W."/>
        </authorList>
    </citation>
    <scope>NUCLEOTIDE SEQUENCE [LARGE SCALE GENOMIC DNA]</scope>
    <source>
        <strain evidence="7">SZHN2017</strain>
        <tissue evidence="7">Muscle</tissue>
    </source>
</reference>
<dbReference type="OMA" id="FFVDCET"/>
<organism evidence="7 8">
    <name type="scientific">Pomacea canaliculata</name>
    <name type="common">Golden apple snail</name>
    <dbReference type="NCBI Taxonomy" id="400727"/>
    <lineage>
        <taxon>Eukaryota</taxon>
        <taxon>Metazoa</taxon>
        <taxon>Spiralia</taxon>
        <taxon>Lophotrochozoa</taxon>
        <taxon>Mollusca</taxon>
        <taxon>Gastropoda</taxon>
        <taxon>Caenogastropoda</taxon>
        <taxon>Architaenioglossa</taxon>
        <taxon>Ampullarioidea</taxon>
        <taxon>Ampullariidae</taxon>
        <taxon>Pomacea</taxon>
    </lineage>
</organism>
<evidence type="ECO:0000256" key="4">
    <source>
        <dbReference type="ARBA" id="ARBA00023242"/>
    </source>
</evidence>
<evidence type="ECO:0000256" key="3">
    <source>
        <dbReference type="ARBA" id="ARBA00019690"/>
    </source>
</evidence>
<dbReference type="Proteomes" id="UP000245119">
    <property type="component" value="Linkage Group LG9"/>
</dbReference>
<comment type="similarity">
    <text evidence="2 6">Belongs to the Mediator complex subunit 20 family.</text>
</comment>
<dbReference type="AlphaFoldDB" id="A0A2T7NVX1"/>
<dbReference type="GO" id="GO:0006357">
    <property type="term" value="P:regulation of transcription by RNA polymerase II"/>
    <property type="evidence" value="ECO:0007669"/>
    <property type="project" value="InterPro"/>
</dbReference>
<dbReference type="Gene3D" id="3.30.310.180">
    <property type="match status" value="1"/>
</dbReference>
<keyword evidence="6" id="KW-0805">Transcription regulation</keyword>
<dbReference type="GO" id="GO:0016592">
    <property type="term" value="C:mediator complex"/>
    <property type="evidence" value="ECO:0007669"/>
    <property type="project" value="InterPro"/>
</dbReference>
<dbReference type="PANTHER" id="PTHR12465">
    <property type="entry name" value="UBIQUITIN SPECIFIC PROTEASE HOMOLOG 49"/>
    <property type="match status" value="1"/>
</dbReference>
<keyword evidence="6" id="KW-0804">Transcription</keyword>